<dbReference type="InterPro" id="IPR001173">
    <property type="entry name" value="Glyco_trans_2-like"/>
</dbReference>
<dbReference type="EMBL" id="VORW01000032">
    <property type="protein sequence ID" value="TXE02408.1"/>
    <property type="molecule type" value="Genomic_DNA"/>
</dbReference>
<dbReference type="InterPro" id="IPR050834">
    <property type="entry name" value="Glycosyltransf_2"/>
</dbReference>
<dbReference type="Proteomes" id="UP000321935">
    <property type="component" value="Unassembled WGS sequence"/>
</dbReference>
<dbReference type="RefSeq" id="WP_146921297.1">
    <property type="nucleotide sequence ID" value="NZ_VORW01000032.1"/>
</dbReference>
<comment type="caution">
    <text evidence="2">The sequence shown here is derived from an EMBL/GenBank/DDBJ whole genome shotgun (WGS) entry which is preliminary data.</text>
</comment>
<dbReference type="AlphaFoldDB" id="A0A5C7AG55"/>
<dbReference type="CDD" id="cd00761">
    <property type="entry name" value="Glyco_tranf_GTA_type"/>
    <property type="match status" value="1"/>
</dbReference>
<dbReference type="Pfam" id="PF00535">
    <property type="entry name" value="Glycos_transf_2"/>
    <property type="match status" value="1"/>
</dbReference>
<organism evidence="2 3">
    <name type="scientific">Algoriphagus aquimarinus</name>
    <dbReference type="NCBI Taxonomy" id="237018"/>
    <lineage>
        <taxon>Bacteria</taxon>
        <taxon>Pseudomonadati</taxon>
        <taxon>Bacteroidota</taxon>
        <taxon>Cytophagia</taxon>
        <taxon>Cytophagales</taxon>
        <taxon>Cyclobacteriaceae</taxon>
        <taxon>Algoriphagus</taxon>
    </lineage>
</organism>
<dbReference type="OrthoDB" id="6307329at2"/>
<dbReference type="Gene3D" id="3.90.550.10">
    <property type="entry name" value="Spore Coat Polysaccharide Biosynthesis Protein SpsA, Chain A"/>
    <property type="match status" value="1"/>
</dbReference>
<dbReference type="InterPro" id="IPR029044">
    <property type="entry name" value="Nucleotide-diphossugar_trans"/>
</dbReference>
<keyword evidence="2" id="KW-0808">Transferase</keyword>
<dbReference type="PANTHER" id="PTHR43685:SF2">
    <property type="entry name" value="GLYCOSYLTRANSFERASE 2-LIKE DOMAIN-CONTAINING PROTEIN"/>
    <property type="match status" value="1"/>
</dbReference>
<dbReference type="GO" id="GO:0016740">
    <property type="term" value="F:transferase activity"/>
    <property type="evidence" value="ECO:0007669"/>
    <property type="project" value="UniProtKB-KW"/>
</dbReference>
<evidence type="ECO:0000259" key="1">
    <source>
        <dbReference type="Pfam" id="PF00535"/>
    </source>
</evidence>
<evidence type="ECO:0000313" key="2">
    <source>
        <dbReference type="EMBL" id="TXE02408.1"/>
    </source>
</evidence>
<accession>A0A5C7AG55</accession>
<dbReference type="SUPFAM" id="SSF53448">
    <property type="entry name" value="Nucleotide-diphospho-sugar transferases"/>
    <property type="match status" value="1"/>
</dbReference>
<name>A0A5C7AG55_9BACT</name>
<protein>
    <submittedName>
        <fullName evidence="2">Glycosyltransferase family 2 protein</fullName>
    </submittedName>
</protein>
<reference evidence="2 3" key="1">
    <citation type="submission" date="2019-08" db="EMBL/GenBank/DDBJ databases">
        <title>Genomes sequence of Algoriphagus aquimarinus ACAM450.</title>
        <authorList>
            <person name="Bowman J.P."/>
        </authorList>
    </citation>
    <scope>NUCLEOTIDE SEQUENCE [LARGE SCALE GENOMIC DNA]</scope>
    <source>
        <strain evidence="2 3">ACAM 450</strain>
    </source>
</reference>
<proteinExistence type="predicted"/>
<gene>
    <name evidence="2" type="ORF">ESV85_21460</name>
</gene>
<feature type="domain" description="Glycosyltransferase 2-like" evidence="1">
    <location>
        <begin position="10"/>
        <end position="116"/>
    </location>
</feature>
<sequence>MATSISIFFSVIIPVYNNESYIIRCLESVRNQTWRNFECLVINDGSTDSTQELIEATIKDDPRIILLNKPNEGLSSARNYGMQSAKGNVFAFLDSDDFWESYKLQQDSELYLSNPHISLTFCSCKTINEKGKIEKYLSKPFNNNPLELISENSVISSGSGVTLKRIVYEKIGLFNLSLRSFEDLEYWFRAAIHGFKFSYGDLPTVFIQRNSKSMSQNHNRMLKNNLLCFKIQLTLLNAHSEKTKKVNIYAFKRIKGVRKYTHKSNLFIGTKTAVLMGYELFKFNLRSIVPTNGLDS</sequence>
<dbReference type="PANTHER" id="PTHR43685">
    <property type="entry name" value="GLYCOSYLTRANSFERASE"/>
    <property type="match status" value="1"/>
</dbReference>
<evidence type="ECO:0000313" key="3">
    <source>
        <dbReference type="Proteomes" id="UP000321935"/>
    </source>
</evidence>